<evidence type="ECO:0000313" key="3">
    <source>
        <dbReference type="EMBL" id="ERJ25852.1"/>
    </source>
</evidence>
<accession>U2F6F3</accession>
<evidence type="ECO:0000313" key="4">
    <source>
        <dbReference type="Proteomes" id="UP000016627"/>
    </source>
</evidence>
<dbReference type="eggNOG" id="ENOG5031A9K">
    <property type="taxonomic scope" value="Bacteria"/>
</dbReference>
<protein>
    <submittedName>
        <fullName evidence="3">Uncharacterized protein</fullName>
    </submittedName>
</protein>
<feature type="region of interest" description="Disordered" evidence="2">
    <location>
        <begin position="1"/>
        <end position="49"/>
    </location>
</feature>
<dbReference type="Proteomes" id="UP000016627">
    <property type="component" value="Unassembled WGS sequence"/>
</dbReference>
<gene>
    <name evidence="3" type="ORF">ATCC51562_1591</name>
</gene>
<feature type="coiled-coil region" evidence="1">
    <location>
        <begin position="53"/>
        <end position="114"/>
    </location>
</feature>
<keyword evidence="1" id="KW-0175">Coiled coil</keyword>
<proteinExistence type="predicted"/>
<sequence>MTEQEALNELTAIVNGNEQAEPETNEVVEQPAEEAKTEPVAVSEEPKKEELNIEAIKQAMAEALAAKEQSARETKPQLEPEKQALLDSLGLGNLDALKAQMDQISQAQAAQAEEARRQAVFDKNLAEFKKDYPTIRPDDLAEFAKAHGMSDLLGENYVGWKAVAMGMINVAKSKEKPDEILSGSNASSELSAFDRAKKGENVSDVEYGAELLKLAGL</sequence>
<name>U2F6F3_9BACT</name>
<reference evidence="3 4" key="1">
    <citation type="journal article" date="2013" name="BMC Genomics">
        <title>Comparative genomics of Campylobacter concisus isolates reveals genetic diversity and provides insights into disease association.</title>
        <authorList>
            <person name="Deshpande N.P."/>
            <person name="Kaakoush N.O."/>
            <person name="Wilkins M.R."/>
            <person name="Mitchell H.M."/>
        </authorList>
    </citation>
    <scope>NUCLEOTIDE SEQUENCE [LARGE SCALE GENOMIC DNA]</scope>
    <source>
        <strain evidence="3 4">ATCC 51562</strain>
    </source>
</reference>
<dbReference type="PATRIC" id="fig|1242969.3.peg.1039"/>
<organism evidence="3 4">
    <name type="scientific">Campylobacter concisus ATCC 51562</name>
    <dbReference type="NCBI Taxonomy" id="1242969"/>
    <lineage>
        <taxon>Bacteria</taxon>
        <taxon>Pseudomonadati</taxon>
        <taxon>Campylobacterota</taxon>
        <taxon>Epsilonproteobacteria</taxon>
        <taxon>Campylobacterales</taxon>
        <taxon>Campylobacteraceae</taxon>
        <taxon>Campylobacter</taxon>
    </lineage>
</organism>
<evidence type="ECO:0000256" key="2">
    <source>
        <dbReference type="SAM" id="MobiDB-lite"/>
    </source>
</evidence>
<evidence type="ECO:0000256" key="1">
    <source>
        <dbReference type="SAM" id="Coils"/>
    </source>
</evidence>
<comment type="caution">
    <text evidence="3">The sequence shown here is derived from an EMBL/GenBank/DDBJ whole genome shotgun (WGS) entry which is preliminary data.</text>
</comment>
<dbReference type="AlphaFoldDB" id="U2F6F3"/>
<dbReference type="RefSeq" id="WP_021091147.1">
    <property type="nucleotide sequence ID" value="NZ_ANNI01000005.1"/>
</dbReference>
<dbReference type="EMBL" id="ANNI01000005">
    <property type="protein sequence ID" value="ERJ25852.1"/>
    <property type="molecule type" value="Genomic_DNA"/>
</dbReference>